<dbReference type="Proteomes" id="UP000254737">
    <property type="component" value="Unassembled WGS sequence"/>
</dbReference>
<feature type="domain" description="Activator of Hsp90 ATPase homologue 1/2-like C-terminal" evidence="2">
    <location>
        <begin position="14"/>
        <end position="134"/>
    </location>
</feature>
<name>A0A376GIA6_9FLAO</name>
<evidence type="ECO:0000259" key="2">
    <source>
        <dbReference type="Pfam" id="PF08327"/>
    </source>
</evidence>
<gene>
    <name evidence="3" type="ORF">NCTC13456_02732</name>
</gene>
<evidence type="ECO:0000256" key="1">
    <source>
        <dbReference type="ARBA" id="ARBA00006817"/>
    </source>
</evidence>
<reference evidence="3 4" key="1">
    <citation type="submission" date="2018-06" db="EMBL/GenBank/DDBJ databases">
        <authorList>
            <consortium name="Pathogen Informatics"/>
            <person name="Doyle S."/>
        </authorList>
    </citation>
    <scope>NUCLEOTIDE SEQUENCE [LARGE SCALE GENOMIC DNA]</scope>
    <source>
        <strain evidence="3 4">NCTC13456</strain>
    </source>
</reference>
<dbReference type="InterPro" id="IPR023393">
    <property type="entry name" value="START-like_dom_sf"/>
</dbReference>
<proteinExistence type="inferred from homology"/>
<dbReference type="SUPFAM" id="SSF55961">
    <property type="entry name" value="Bet v1-like"/>
    <property type="match status" value="1"/>
</dbReference>
<sequence>MEKDDVLLNISIDSTVENIWKVLTDEQAFNECFENIKMTCNEWKVGEKIKFVSQKNNETLIDEALITSIMENERLRYNYKKQNTDHEIEVIFNLKVSGNFTYLSIEGKDFADDFERSHSENAWINMMQAIKKYVQKK</sequence>
<evidence type="ECO:0000313" key="4">
    <source>
        <dbReference type="Proteomes" id="UP000254737"/>
    </source>
</evidence>
<accession>A0A376GIA6</accession>
<dbReference type="EMBL" id="UFXS01000001">
    <property type="protein sequence ID" value="STD59102.1"/>
    <property type="molecule type" value="Genomic_DNA"/>
</dbReference>
<dbReference type="Pfam" id="PF08327">
    <property type="entry name" value="AHSA1"/>
    <property type="match status" value="1"/>
</dbReference>
<dbReference type="STRING" id="343874.GCA_000805695_01410"/>
<evidence type="ECO:0000313" key="3">
    <source>
        <dbReference type="EMBL" id="STD59102.1"/>
    </source>
</evidence>
<dbReference type="Gene3D" id="3.30.530.20">
    <property type="match status" value="1"/>
</dbReference>
<protein>
    <submittedName>
        <fullName evidence="3">Activator of Hsp90 ATPase homolog 1-like protein</fullName>
    </submittedName>
</protein>
<dbReference type="RefSeq" id="WP_115001075.1">
    <property type="nucleotide sequence ID" value="NZ_UFXS01000001.1"/>
</dbReference>
<dbReference type="InterPro" id="IPR013538">
    <property type="entry name" value="ASHA1/2-like_C"/>
</dbReference>
<dbReference type="AlphaFoldDB" id="A0A376GIA6"/>
<organism evidence="3 4">
    <name type="scientific">Empedobacter falsenii</name>
    <dbReference type="NCBI Taxonomy" id="343874"/>
    <lineage>
        <taxon>Bacteria</taxon>
        <taxon>Pseudomonadati</taxon>
        <taxon>Bacteroidota</taxon>
        <taxon>Flavobacteriia</taxon>
        <taxon>Flavobacteriales</taxon>
        <taxon>Weeksellaceae</taxon>
        <taxon>Empedobacter</taxon>
    </lineage>
</organism>
<comment type="similarity">
    <text evidence="1">Belongs to the AHA1 family.</text>
</comment>